<dbReference type="InterPro" id="IPR009001">
    <property type="entry name" value="Transl_elong_EF1A/Init_IF2_C"/>
</dbReference>
<dbReference type="Pfam" id="PF01583">
    <property type="entry name" value="APS_kinase"/>
    <property type="match status" value="1"/>
</dbReference>
<comment type="pathway">
    <text evidence="4 16">Sulfur metabolism; hydrogen sulfide biosynthesis; sulfite from sulfate: step 1/3.</text>
</comment>
<evidence type="ECO:0000313" key="20">
    <source>
        <dbReference type="Proteomes" id="UP000000239"/>
    </source>
</evidence>
<evidence type="ECO:0000259" key="18">
    <source>
        <dbReference type="PROSITE" id="PS51722"/>
    </source>
</evidence>
<evidence type="ECO:0000313" key="19">
    <source>
        <dbReference type="EMBL" id="ABE59039.1"/>
    </source>
</evidence>
<comment type="catalytic activity">
    <reaction evidence="13 16">
        <text>sulfate + ATP + H(+) = adenosine 5'-phosphosulfate + diphosphate</text>
        <dbReference type="Rhea" id="RHEA:18133"/>
        <dbReference type="ChEBI" id="CHEBI:15378"/>
        <dbReference type="ChEBI" id="CHEBI:16189"/>
        <dbReference type="ChEBI" id="CHEBI:30616"/>
        <dbReference type="ChEBI" id="CHEBI:33019"/>
        <dbReference type="ChEBI" id="CHEBI:58243"/>
        <dbReference type="EC" id="2.7.7.4"/>
    </reaction>
</comment>
<dbReference type="GO" id="GO:0004781">
    <property type="term" value="F:sulfate adenylyltransferase (ATP) activity"/>
    <property type="evidence" value="ECO:0007669"/>
    <property type="project" value="UniProtKB-UniRule"/>
</dbReference>
<protein>
    <recommendedName>
        <fullName evidence="16 17">Multifunctional fusion protein</fullName>
    </recommendedName>
    <domain>
        <recommendedName>
            <fullName evidence="16">Sulfate adenylyltransferase subunit 1</fullName>
            <ecNumber evidence="16">2.7.7.4</ecNumber>
        </recommendedName>
        <alternativeName>
            <fullName evidence="16">ATP-sulfurylase large subunit</fullName>
        </alternativeName>
        <alternativeName>
            <fullName evidence="16">Sulfate adenylate transferase</fullName>
            <shortName evidence="16">SAT</shortName>
        </alternativeName>
    </domain>
    <domain>
        <recommendedName>
            <fullName evidence="17">Adenylyl-sulfate kinase</fullName>
            <ecNumber evidence="17">2.7.1.25</ecNumber>
        </recommendedName>
        <alternativeName>
            <fullName evidence="17">APS kinase</fullName>
        </alternativeName>
        <alternativeName>
            <fullName evidence="17">ATP adenosine-5'-phosphosulfate 3'-phosphotransferase</fullName>
        </alternativeName>
        <alternativeName>
            <fullName evidence="17">Adenosine-5'-phosphosulfate kinase</fullName>
        </alternativeName>
    </domain>
</protein>
<evidence type="ECO:0000256" key="15">
    <source>
        <dbReference type="ARBA" id="ARBA00062688"/>
    </source>
</evidence>
<evidence type="ECO:0000256" key="7">
    <source>
        <dbReference type="ARBA" id="ARBA00022679"/>
    </source>
</evidence>
<keyword evidence="17" id="KW-0597">Phosphoprotein</keyword>
<dbReference type="Gene3D" id="3.40.50.300">
    <property type="entry name" value="P-loop containing nucleotide triphosphate hydrolases"/>
    <property type="match status" value="2"/>
</dbReference>
<dbReference type="GO" id="GO:0000103">
    <property type="term" value="P:sulfate assimilation"/>
    <property type="evidence" value="ECO:0007669"/>
    <property type="project" value="UniProtKB-UniRule"/>
</dbReference>
<dbReference type="NCBIfam" id="NF003478">
    <property type="entry name" value="PRK05124.1"/>
    <property type="match status" value="1"/>
</dbReference>
<dbReference type="InterPro" id="IPR000795">
    <property type="entry name" value="T_Tr_GTP-bd_dom"/>
</dbReference>
<evidence type="ECO:0000256" key="16">
    <source>
        <dbReference type="HAMAP-Rule" id="MF_00062"/>
    </source>
</evidence>
<dbReference type="KEGG" id="csa:Csal_1687"/>
<evidence type="ECO:0000256" key="12">
    <source>
        <dbReference type="ARBA" id="ARBA00023268"/>
    </source>
</evidence>
<comment type="catalytic activity">
    <reaction evidence="1 17">
        <text>adenosine 5'-phosphosulfate + ATP = 3'-phosphoadenylyl sulfate + ADP + H(+)</text>
        <dbReference type="Rhea" id="RHEA:24152"/>
        <dbReference type="ChEBI" id="CHEBI:15378"/>
        <dbReference type="ChEBI" id="CHEBI:30616"/>
        <dbReference type="ChEBI" id="CHEBI:58243"/>
        <dbReference type="ChEBI" id="CHEBI:58339"/>
        <dbReference type="ChEBI" id="CHEBI:456216"/>
        <dbReference type="EC" id="2.7.1.25"/>
    </reaction>
</comment>
<dbReference type="InterPro" id="IPR031157">
    <property type="entry name" value="G_TR_CS"/>
</dbReference>
<dbReference type="PROSITE" id="PS00301">
    <property type="entry name" value="G_TR_1"/>
    <property type="match status" value="1"/>
</dbReference>
<evidence type="ECO:0000256" key="1">
    <source>
        <dbReference type="ARBA" id="ARBA00001823"/>
    </source>
</evidence>
<evidence type="ECO:0000256" key="5">
    <source>
        <dbReference type="ARBA" id="ARBA00005438"/>
    </source>
</evidence>
<dbReference type="NCBIfam" id="TIGR00231">
    <property type="entry name" value="small_GTP"/>
    <property type="match status" value="1"/>
</dbReference>
<dbReference type="HAMAP" id="MF_00062">
    <property type="entry name" value="Sulf_adenylyltr_sub1"/>
    <property type="match status" value="1"/>
</dbReference>
<dbReference type="InterPro" id="IPR044139">
    <property type="entry name" value="CysN_NoDQ_III"/>
</dbReference>
<dbReference type="UniPathway" id="UPA00140">
    <property type="reaction ID" value="UER00204"/>
</dbReference>
<dbReference type="Proteomes" id="UP000000239">
    <property type="component" value="Chromosome"/>
</dbReference>
<evidence type="ECO:0000256" key="13">
    <source>
        <dbReference type="ARBA" id="ARBA00049370"/>
    </source>
</evidence>
<dbReference type="InterPro" id="IPR041757">
    <property type="entry name" value="CysN_GTP-bd"/>
</dbReference>
<keyword evidence="20" id="KW-1185">Reference proteome</keyword>
<dbReference type="GO" id="GO:0070814">
    <property type="term" value="P:hydrogen sulfide biosynthetic process"/>
    <property type="evidence" value="ECO:0007669"/>
    <property type="project" value="UniProtKB-UniRule"/>
</dbReference>
<evidence type="ECO:0000256" key="9">
    <source>
        <dbReference type="ARBA" id="ARBA00022741"/>
    </source>
</evidence>
<dbReference type="PANTHER" id="PTHR23115">
    <property type="entry name" value="TRANSLATION FACTOR"/>
    <property type="match status" value="1"/>
</dbReference>
<dbReference type="NCBIfam" id="TIGR00455">
    <property type="entry name" value="apsK"/>
    <property type="match status" value="1"/>
</dbReference>
<evidence type="ECO:0000256" key="3">
    <source>
        <dbReference type="ARBA" id="ARBA00004806"/>
    </source>
</evidence>
<dbReference type="InterPro" id="IPR059117">
    <property type="entry name" value="APS_kinase_dom"/>
</dbReference>
<comment type="function">
    <text evidence="17">Catalyzes the synthesis of activated sulfate.</text>
</comment>
<feature type="binding site" evidence="16">
    <location>
        <begin position="31"/>
        <end position="38"/>
    </location>
    <ligand>
        <name>GTP</name>
        <dbReference type="ChEBI" id="CHEBI:37565"/>
    </ligand>
</feature>
<dbReference type="Pfam" id="PF03144">
    <property type="entry name" value="GTP_EFTU_D2"/>
    <property type="match status" value="1"/>
</dbReference>
<dbReference type="EC" id="2.7.7.4" evidence="16"/>
<dbReference type="CDD" id="cd03695">
    <property type="entry name" value="CysN_NodQ_II"/>
    <property type="match status" value="1"/>
</dbReference>
<dbReference type="Pfam" id="PF00009">
    <property type="entry name" value="GTP_EFTU"/>
    <property type="match status" value="1"/>
</dbReference>
<dbReference type="PROSITE" id="PS51722">
    <property type="entry name" value="G_TR_2"/>
    <property type="match status" value="1"/>
</dbReference>
<evidence type="ECO:0000256" key="11">
    <source>
        <dbReference type="ARBA" id="ARBA00023134"/>
    </source>
</evidence>
<dbReference type="InterPro" id="IPR044138">
    <property type="entry name" value="CysN_II"/>
</dbReference>
<dbReference type="OrthoDB" id="9804504at2"/>
<name>Q1QWW9_CHRI1</name>
<dbReference type="CDD" id="cd02027">
    <property type="entry name" value="APSK"/>
    <property type="match status" value="1"/>
</dbReference>
<dbReference type="STRING" id="290398.Csal_1687"/>
<evidence type="ECO:0000256" key="8">
    <source>
        <dbReference type="ARBA" id="ARBA00022695"/>
    </source>
</evidence>
<dbReference type="InterPro" id="IPR050100">
    <property type="entry name" value="TRAFAC_GTPase_members"/>
</dbReference>
<dbReference type="NCBIfam" id="NF004035">
    <property type="entry name" value="PRK05506.1"/>
    <property type="match status" value="1"/>
</dbReference>
<dbReference type="GO" id="GO:0004020">
    <property type="term" value="F:adenylylsulfate kinase activity"/>
    <property type="evidence" value="ECO:0007669"/>
    <property type="project" value="UniProtKB-UniRule"/>
</dbReference>
<dbReference type="Gene3D" id="2.40.30.10">
    <property type="entry name" value="Translation factors"/>
    <property type="match status" value="2"/>
</dbReference>
<comment type="pathway">
    <text evidence="3 17">Sulfur metabolism; hydrogen sulfide biosynthesis; sulfite from sulfate: step 2/3.</text>
</comment>
<feature type="binding site" evidence="16">
    <location>
        <begin position="110"/>
        <end position="114"/>
    </location>
    <ligand>
        <name>GTP</name>
        <dbReference type="ChEBI" id="CHEBI:37565"/>
    </ligand>
</feature>
<evidence type="ECO:0000256" key="14">
    <source>
        <dbReference type="ARBA" id="ARBA00055271"/>
    </source>
</evidence>
<evidence type="ECO:0000256" key="4">
    <source>
        <dbReference type="ARBA" id="ARBA00005048"/>
    </source>
</evidence>
<dbReference type="EC" id="2.7.1.25" evidence="17"/>
<keyword evidence="8 16" id="KW-0548">Nucleotidyltransferase</keyword>
<accession>Q1QWW9</accession>
<comment type="similarity">
    <text evidence="5">In the C-terminal section; belongs to the APS kinase family.</text>
</comment>
<comment type="similarity">
    <text evidence="16">Belongs to the TRAFAC class translation factor GTPase superfamily. Classic translation factor GTPase family. CysN/NodQ subfamily.</text>
</comment>
<dbReference type="GO" id="GO:0005524">
    <property type="term" value="F:ATP binding"/>
    <property type="evidence" value="ECO:0007669"/>
    <property type="project" value="UniProtKB-UniRule"/>
</dbReference>
<dbReference type="PRINTS" id="PR00315">
    <property type="entry name" value="ELONGATNFCT"/>
</dbReference>
<proteinExistence type="inferred from homology"/>
<comment type="subunit">
    <text evidence="15">Heterodimer composed of CysD, the smaller subunit, and CysNC.</text>
</comment>
<dbReference type="InterPro" id="IPR005225">
    <property type="entry name" value="Small_GTP-bd"/>
</dbReference>
<keyword evidence="17 19" id="KW-0418">Kinase</keyword>
<dbReference type="eggNOG" id="COG2895">
    <property type="taxonomic scope" value="Bacteria"/>
</dbReference>
<dbReference type="AlphaFoldDB" id="Q1QWW9"/>
<reference evidence="19 20" key="1">
    <citation type="journal article" date="2011" name="Stand. Genomic Sci.">
        <title>Complete genome sequence of the halophilic and highly halotolerant Chromohalobacter salexigens type strain (1H11(T)).</title>
        <authorList>
            <person name="Copeland A."/>
            <person name="O'Connor K."/>
            <person name="Lucas S."/>
            <person name="Lapidus A."/>
            <person name="Berry K.W."/>
            <person name="Detter J.C."/>
            <person name="Del Rio T.G."/>
            <person name="Hammon N."/>
            <person name="Dalin E."/>
            <person name="Tice H."/>
            <person name="Pitluck S."/>
            <person name="Bruce D."/>
            <person name="Goodwin L."/>
            <person name="Han C."/>
            <person name="Tapia R."/>
            <person name="Saunders E."/>
            <person name="Schmutz J."/>
            <person name="Brettin T."/>
            <person name="Larimer F."/>
            <person name="Land M."/>
            <person name="Hauser L."/>
            <person name="Vargas C."/>
            <person name="Nieto J.J."/>
            <person name="Kyrpides N.C."/>
            <person name="Ivanova N."/>
            <person name="Goker M."/>
            <person name="Klenk H.P."/>
            <person name="Csonka L.N."/>
            <person name="Woyke T."/>
        </authorList>
    </citation>
    <scope>NUCLEOTIDE SEQUENCE [LARGE SCALE GENOMIC DNA]</scope>
    <source>
        <strain evidence="20">ATCC BAA-138 / DSM 3043 / CIP 106854 / NCIMB 13768 / 1H11</strain>
    </source>
</reference>
<dbReference type="FunFam" id="3.40.50.300:FF:000119">
    <property type="entry name" value="Sulfate adenylyltransferase subunit 1"/>
    <property type="match status" value="1"/>
</dbReference>
<dbReference type="GO" id="GO:0005525">
    <property type="term" value="F:GTP binding"/>
    <property type="evidence" value="ECO:0007669"/>
    <property type="project" value="UniProtKB-UniRule"/>
</dbReference>
<dbReference type="RefSeq" id="WP_011506985.1">
    <property type="nucleotide sequence ID" value="NC_007963.1"/>
</dbReference>
<keyword evidence="11 16" id="KW-0342">GTP-binding</keyword>
<dbReference type="Pfam" id="PF22594">
    <property type="entry name" value="GTP-eEF1A_C"/>
    <property type="match status" value="1"/>
</dbReference>
<gene>
    <name evidence="16" type="primary">cysN</name>
    <name evidence="17" type="synonym">cysC</name>
    <name evidence="19" type="ordered locus">Csal_1687</name>
</gene>
<dbReference type="InterPro" id="IPR027417">
    <property type="entry name" value="P-loop_NTPase"/>
</dbReference>
<dbReference type="CDD" id="cd04166">
    <property type="entry name" value="CysN_ATPS"/>
    <property type="match status" value="1"/>
</dbReference>
<comment type="function">
    <text evidence="2">APS kinase catalyzes the synthesis of activated sulfate.</text>
</comment>
<organism evidence="19 20">
    <name type="scientific">Chromohalobacter israelensis (strain ATCC BAA-138 / DSM 3043 / CIP 106854 / NCIMB 13768 / 1H11)</name>
    <name type="common">Chromohalobacter salexigens</name>
    <dbReference type="NCBI Taxonomy" id="290398"/>
    <lineage>
        <taxon>Bacteria</taxon>
        <taxon>Pseudomonadati</taxon>
        <taxon>Pseudomonadota</taxon>
        <taxon>Gammaproteobacteria</taxon>
        <taxon>Oceanospirillales</taxon>
        <taxon>Halomonadaceae</taxon>
        <taxon>Chromohalobacter</taxon>
    </lineage>
</organism>
<feature type="binding site" evidence="17">
    <location>
        <begin position="478"/>
        <end position="485"/>
    </location>
    <ligand>
        <name>ATP</name>
        <dbReference type="ChEBI" id="CHEBI:30616"/>
    </ligand>
</feature>
<dbReference type="eggNOG" id="COG0529">
    <property type="taxonomic scope" value="Bacteria"/>
</dbReference>
<keyword evidence="10 16" id="KW-0067">ATP-binding</keyword>
<comment type="similarity">
    <text evidence="17">Belongs to the APS kinase family.</text>
</comment>
<feature type="binding site" evidence="16">
    <location>
        <begin position="165"/>
        <end position="168"/>
    </location>
    <ligand>
        <name>GTP</name>
        <dbReference type="ChEBI" id="CHEBI:37565"/>
    </ligand>
</feature>
<feature type="active site" description="Phosphoserine intermediate" evidence="17">
    <location>
        <position position="552"/>
    </location>
</feature>
<evidence type="ECO:0000256" key="10">
    <source>
        <dbReference type="ARBA" id="ARBA00022840"/>
    </source>
</evidence>
<evidence type="ECO:0000256" key="17">
    <source>
        <dbReference type="HAMAP-Rule" id="MF_00065"/>
    </source>
</evidence>
<dbReference type="HAMAP" id="MF_00065">
    <property type="entry name" value="Adenylyl_sulf_kinase"/>
    <property type="match status" value="1"/>
</dbReference>
<dbReference type="InterPro" id="IPR054696">
    <property type="entry name" value="GTP-eEF1A_C"/>
</dbReference>
<dbReference type="GO" id="GO:0003924">
    <property type="term" value="F:GTPase activity"/>
    <property type="evidence" value="ECO:0007669"/>
    <property type="project" value="InterPro"/>
</dbReference>
<comment type="similarity">
    <text evidence="6">In the N-terminal section; belongs to the TRAFAC class translation factor GTPase superfamily. Classic translation factor GTPase family. CysN/NodQ subfamily.</text>
</comment>
<keyword evidence="9 16" id="KW-0547">Nucleotide-binding</keyword>
<comment type="function">
    <text evidence="14 16">With CysD forms the ATP sulfurylase (ATPS) that catalyzes the adenylation of sulfate producing adenosine 5'-phosphosulfate (APS) and diphosphate, the first enzymatic step in sulfur assimilation pathway. APS synthesis involves the formation of a high-energy phosphoric-sulfuric acid anhydride bond driven by GTP hydrolysis by CysN coupled to ATP hydrolysis by CysD.</text>
</comment>
<sequence length="638" mass="70948">MSHQSSLIAEDIESYLQEHEQKDLLRFITCGSVDDGKSTLIGRLLHDSKMIYEDQLAAITQASKTSGTTGDQVDLALLVDGLQSEREQGITIDVAYRYFSTDKRKFIIADTPGHEQYTRNMATGASTASLAVILIDARHGVQTQTRRHSFIADLLGIQHLVIAVNKMDLVDYSQARFDEIVAEYREFAAKLNAPDIHFVPLSALEGDNVVNKSEAMSWYEGPALLHLLETVEVTHDKNLTDLRLPVQYVNRPHLDFRGYCGTLEAGILRPGQRVKVLPSGKASTVARIVTFDGDLEEAYPGQAITVTLDDEIDISRGDWLVAEDAEVPLADAFEADIVWMHDTALEPGRLYDLKLATRDLAGKITRIDYQTDVNTLEHHAAERLALNAIGRCRVEVAGTLPVDDYRVSPGTGSFIVIDRMTNVTVGAGMVHRMLESEPPYEYRTHDSKAEVVWNRSSVTPEMRAHIKGHAGKCIWFTGLSGSGKSTLANALEVELNRRGYHTMLLDGDNIRHGLCKDLAMSEADRTENIRRVGEIAKLFADAGIIVITAFISPFRSDRAAARELFAEGDFIEVHVDTPLAICEQRDPKGLYEKARQGKIKDFTGINSPYEVPDMPEAVISTSEDRRISDIFSELKIYF</sequence>
<evidence type="ECO:0000256" key="2">
    <source>
        <dbReference type="ARBA" id="ARBA00002357"/>
    </source>
</evidence>
<evidence type="ECO:0000256" key="6">
    <source>
        <dbReference type="ARBA" id="ARBA00007237"/>
    </source>
</evidence>
<feature type="domain" description="Tr-type G" evidence="18">
    <location>
        <begin position="22"/>
        <end position="240"/>
    </location>
</feature>
<dbReference type="SUPFAM" id="SSF50447">
    <property type="entry name" value="Translation proteins"/>
    <property type="match status" value="1"/>
</dbReference>
<dbReference type="HOGENOM" id="CLU_007265_5_2_6"/>
<dbReference type="SUPFAM" id="SSF50465">
    <property type="entry name" value="EF-Tu/eEF-1alpha/eIF2-gamma C-terminal domain"/>
    <property type="match status" value="1"/>
</dbReference>
<dbReference type="FunFam" id="2.40.30.10:FF:000027">
    <property type="entry name" value="Sulfate adenylyltransferase subunit 1"/>
    <property type="match status" value="1"/>
</dbReference>
<dbReference type="EMBL" id="CP000285">
    <property type="protein sequence ID" value="ABE59039.1"/>
    <property type="molecule type" value="Genomic_DNA"/>
</dbReference>
<dbReference type="InterPro" id="IPR011779">
    <property type="entry name" value="SO4_adenylTrfase_lsu"/>
</dbReference>
<keyword evidence="7 16" id="KW-0808">Transferase</keyword>
<dbReference type="InterPro" id="IPR009000">
    <property type="entry name" value="Transl_B-barrel_sf"/>
</dbReference>
<dbReference type="NCBIfam" id="TIGR02034">
    <property type="entry name" value="CysN"/>
    <property type="match status" value="1"/>
</dbReference>
<dbReference type="InterPro" id="IPR004161">
    <property type="entry name" value="EFTu-like_2"/>
</dbReference>
<dbReference type="SUPFAM" id="SSF52540">
    <property type="entry name" value="P-loop containing nucleoside triphosphate hydrolases"/>
    <property type="match status" value="2"/>
</dbReference>
<dbReference type="NCBIfam" id="NF003013">
    <property type="entry name" value="PRK03846.1"/>
    <property type="match status" value="1"/>
</dbReference>
<dbReference type="GeneID" id="95334408"/>
<dbReference type="CDD" id="cd04095">
    <property type="entry name" value="CysN_NoDQ_III"/>
    <property type="match status" value="1"/>
</dbReference>
<dbReference type="InterPro" id="IPR002891">
    <property type="entry name" value="APS"/>
</dbReference>
<keyword evidence="12" id="KW-0511">Multifunctional enzyme</keyword>